<proteinExistence type="predicted"/>
<gene>
    <name evidence="1" type="ORF">ERS008207_01441</name>
</gene>
<organism evidence="1 2">
    <name type="scientific">Salmonella enterica subsp. enterica serovar Bovismorbificans</name>
    <dbReference type="NCBI Taxonomy" id="58097"/>
    <lineage>
        <taxon>Bacteria</taxon>
        <taxon>Pseudomonadati</taxon>
        <taxon>Pseudomonadota</taxon>
        <taxon>Gammaproteobacteria</taxon>
        <taxon>Enterobacterales</taxon>
        <taxon>Enterobacteriaceae</taxon>
        <taxon>Salmonella</taxon>
    </lineage>
</organism>
<evidence type="ECO:0000313" key="2">
    <source>
        <dbReference type="Proteomes" id="UP000042394"/>
    </source>
</evidence>
<reference evidence="1 2" key="1">
    <citation type="submission" date="2015-03" db="EMBL/GenBank/DDBJ databases">
        <authorList>
            <consortium name="Pathogen Informatics"/>
        </authorList>
    </citation>
    <scope>NUCLEOTIDE SEQUENCE [LARGE SCALE GENOMIC DNA]</scope>
    <source>
        <strain evidence="1 2">D4891</strain>
    </source>
</reference>
<dbReference type="AlphaFoldDB" id="A0A655C536"/>
<evidence type="ECO:0000313" key="1">
    <source>
        <dbReference type="EMBL" id="CNT95663.1"/>
    </source>
</evidence>
<accession>A0A655C536</accession>
<protein>
    <submittedName>
        <fullName evidence="1">Uncharacterized protein</fullName>
    </submittedName>
</protein>
<sequence length="142" mass="15694">MADFAHRRQYQRVLFGEFIDRRYPVAGEELRQTVGGIELLFKEVRGSLIGIRRVAARPLDIAQLAHFLVSGAVEIRAQMTQLIPDLLGVVVVHRIAHPGGDFTDNLPVGFQVPLRFNGFKEALEATVSRREDAFMLAPGGGG</sequence>
<dbReference type="EMBL" id="CQPD01000012">
    <property type="protein sequence ID" value="CNT95663.1"/>
    <property type="molecule type" value="Genomic_DNA"/>
</dbReference>
<dbReference type="Proteomes" id="UP000042394">
    <property type="component" value="Unassembled WGS sequence"/>
</dbReference>
<name>A0A655C536_SALET</name>